<reference evidence="1 2" key="1">
    <citation type="submission" date="2020-09" db="EMBL/GenBank/DDBJ databases">
        <title>De no assembly of potato wild relative species, Solanum commersonii.</title>
        <authorList>
            <person name="Cho K."/>
        </authorList>
    </citation>
    <scope>NUCLEOTIDE SEQUENCE [LARGE SCALE GENOMIC DNA]</scope>
    <source>
        <strain evidence="1">LZ3.2</strain>
        <tissue evidence="1">Leaf</tissue>
    </source>
</reference>
<comment type="caution">
    <text evidence="1">The sequence shown here is derived from an EMBL/GenBank/DDBJ whole genome shotgun (WGS) entry which is preliminary data.</text>
</comment>
<name>A0A9J5WLG0_SOLCO</name>
<gene>
    <name evidence="1" type="ORF">H5410_056881</name>
</gene>
<dbReference type="EMBL" id="JACXVP010000011">
    <property type="protein sequence ID" value="KAG5576747.1"/>
    <property type="molecule type" value="Genomic_DNA"/>
</dbReference>
<proteinExistence type="predicted"/>
<dbReference type="AlphaFoldDB" id="A0A9J5WLG0"/>
<organism evidence="1 2">
    <name type="scientific">Solanum commersonii</name>
    <name type="common">Commerson's wild potato</name>
    <name type="synonym">Commerson's nightshade</name>
    <dbReference type="NCBI Taxonomy" id="4109"/>
    <lineage>
        <taxon>Eukaryota</taxon>
        <taxon>Viridiplantae</taxon>
        <taxon>Streptophyta</taxon>
        <taxon>Embryophyta</taxon>
        <taxon>Tracheophyta</taxon>
        <taxon>Spermatophyta</taxon>
        <taxon>Magnoliopsida</taxon>
        <taxon>eudicotyledons</taxon>
        <taxon>Gunneridae</taxon>
        <taxon>Pentapetalae</taxon>
        <taxon>asterids</taxon>
        <taxon>lamiids</taxon>
        <taxon>Solanales</taxon>
        <taxon>Solanaceae</taxon>
        <taxon>Solanoideae</taxon>
        <taxon>Solaneae</taxon>
        <taxon>Solanum</taxon>
    </lineage>
</organism>
<dbReference type="Proteomes" id="UP000824120">
    <property type="component" value="Chromosome 11"/>
</dbReference>
<accession>A0A9J5WLG0</accession>
<protein>
    <submittedName>
        <fullName evidence="1">Uncharacterized protein</fullName>
    </submittedName>
</protein>
<evidence type="ECO:0000313" key="2">
    <source>
        <dbReference type="Proteomes" id="UP000824120"/>
    </source>
</evidence>
<keyword evidence="2" id="KW-1185">Reference proteome</keyword>
<sequence>MANTYEKVSGKYLINVIRRFVFSERIIDMIYEKVPTGFGMKNKGHLEDFKKAAKMMNVWQNRLMTYGEAMNPPVSLLYQLLFDKFF</sequence>
<evidence type="ECO:0000313" key="1">
    <source>
        <dbReference type="EMBL" id="KAG5576747.1"/>
    </source>
</evidence>